<dbReference type="InterPro" id="IPR039425">
    <property type="entry name" value="RNA_pol_sigma-70-like"/>
</dbReference>
<comment type="caution">
    <text evidence="9">The sequence shown here is derived from an EMBL/GenBank/DDBJ whole genome shotgun (WGS) entry which is preliminary data.</text>
</comment>
<dbReference type="Pfam" id="PF04542">
    <property type="entry name" value="Sigma70_r2"/>
    <property type="match status" value="1"/>
</dbReference>
<evidence type="ECO:0000256" key="3">
    <source>
        <dbReference type="ARBA" id="ARBA00023082"/>
    </source>
</evidence>
<proteinExistence type="inferred from homology"/>
<evidence type="ECO:0000256" key="5">
    <source>
        <dbReference type="ARBA" id="ARBA00023163"/>
    </source>
</evidence>
<evidence type="ECO:0000259" key="7">
    <source>
        <dbReference type="Pfam" id="PF04542"/>
    </source>
</evidence>
<keyword evidence="2 6" id="KW-0805">Transcription regulation</keyword>
<dbReference type="Gene3D" id="1.10.1740.10">
    <property type="match status" value="1"/>
</dbReference>
<dbReference type="Proteomes" id="UP000579281">
    <property type="component" value="Unassembled WGS sequence"/>
</dbReference>
<dbReference type="InterPro" id="IPR013324">
    <property type="entry name" value="RNA_pol_sigma_r3/r4-like"/>
</dbReference>
<dbReference type="InterPro" id="IPR036388">
    <property type="entry name" value="WH-like_DNA-bd_sf"/>
</dbReference>
<comment type="similarity">
    <text evidence="1 6">Belongs to the sigma-70 factor family. ECF subfamily.</text>
</comment>
<dbReference type="PANTHER" id="PTHR43133:SF60">
    <property type="entry name" value="RNA POLYMERASE SIGMA FACTOR SIGV"/>
    <property type="match status" value="1"/>
</dbReference>
<keyword evidence="5 6" id="KW-0804">Transcription</keyword>
<dbReference type="InterPro" id="IPR013325">
    <property type="entry name" value="RNA_pol_sigma_r2"/>
</dbReference>
<evidence type="ECO:0000256" key="4">
    <source>
        <dbReference type="ARBA" id="ARBA00023125"/>
    </source>
</evidence>
<dbReference type="EMBL" id="JACHEN010000051">
    <property type="protein sequence ID" value="MBB6218843.1"/>
    <property type="molecule type" value="Genomic_DNA"/>
</dbReference>
<dbReference type="AlphaFoldDB" id="A0A841KZV9"/>
<sequence length="191" mass="22424">MQFTDENLIQLCKKNKREGYDLLFEKYEKYIYRLCYYYTHSKEDSLDLLQEVYIRIYKGIHNFDENRPLLPWLKTITVNVCLNHIRHQKAKMQSMHVSMDDECHSLTDLIASAANVEAEIAYLDTKQFLAQGIQELPEDMRTAVILRHVEGMSYNQIGEIMALPIGTVKTYLFRGRKILKAKLKNAGVWEV</sequence>
<dbReference type="SUPFAM" id="SSF88659">
    <property type="entry name" value="Sigma3 and sigma4 domains of RNA polymerase sigma factors"/>
    <property type="match status" value="1"/>
</dbReference>
<dbReference type="InterPro" id="IPR014284">
    <property type="entry name" value="RNA_pol_sigma-70_dom"/>
</dbReference>
<gene>
    <name evidence="9" type="ORF">HNQ80_005018</name>
</gene>
<dbReference type="CDD" id="cd06171">
    <property type="entry name" value="Sigma70_r4"/>
    <property type="match status" value="1"/>
</dbReference>
<dbReference type="InterPro" id="IPR000838">
    <property type="entry name" value="RNA_pol_sigma70_ECF_CS"/>
</dbReference>
<dbReference type="Gene3D" id="1.10.10.10">
    <property type="entry name" value="Winged helix-like DNA-binding domain superfamily/Winged helix DNA-binding domain"/>
    <property type="match status" value="1"/>
</dbReference>
<dbReference type="GO" id="GO:0003677">
    <property type="term" value="F:DNA binding"/>
    <property type="evidence" value="ECO:0007669"/>
    <property type="project" value="UniProtKB-KW"/>
</dbReference>
<organism evidence="9 10">
    <name type="scientific">Anaerosolibacter carboniphilus</name>
    <dbReference type="NCBI Taxonomy" id="1417629"/>
    <lineage>
        <taxon>Bacteria</taxon>
        <taxon>Bacillati</taxon>
        <taxon>Bacillota</taxon>
        <taxon>Clostridia</taxon>
        <taxon>Peptostreptococcales</taxon>
        <taxon>Thermotaleaceae</taxon>
        <taxon>Anaerosolibacter</taxon>
    </lineage>
</organism>
<evidence type="ECO:0000256" key="2">
    <source>
        <dbReference type="ARBA" id="ARBA00023015"/>
    </source>
</evidence>
<evidence type="ECO:0000259" key="8">
    <source>
        <dbReference type="Pfam" id="PF08281"/>
    </source>
</evidence>
<dbReference type="NCBIfam" id="TIGR02937">
    <property type="entry name" value="sigma70-ECF"/>
    <property type="match status" value="1"/>
</dbReference>
<dbReference type="Pfam" id="PF08281">
    <property type="entry name" value="Sigma70_r4_2"/>
    <property type="match status" value="1"/>
</dbReference>
<dbReference type="PANTHER" id="PTHR43133">
    <property type="entry name" value="RNA POLYMERASE ECF-TYPE SIGMA FACTO"/>
    <property type="match status" value="1"/>
</dbReference>
<dbReference type="GO" id="GO:0016987">
    <property type="term" value="F:sigma factor activity"/>
    <property type="evidence" value="ECO:0007669"/>
    <property type="project" value="UniProtKB-KW"/>
</dbReference>
<dbReference type="InterPro" id="IPR013249">
    <property type="entry name" value="RNA_pol_sigma70_r4_t2"/>
</dbReference>
<feature type="domain" description="RNA polymerase sigma factor 70 region 4 type 2" evidence="8">
    <location>
        <begin position="133"/>
        <end position="178"/>
    </location>
</feature>
<feature type="domain" description="RNA polymerase sigma-70 region 2" evidence="7">
    <location>
        <begin position="23"/>
        <end position="89"/>
    </location>
</feature>
<dbReference type="GO" id="GO:0006950">
    <property type="term" value="P:response to stress"/>
    <property type="evidence" value="ECO:0007669"/>
    <property type="project" value="UniProtKB-ARBA"/>
</dbReference>
<keyword evidence="10" id="KW-1185">Reference proteome</keyword>
<name>A0A841KZV9_9FIRM</name>
<dbReference type="RefSeq" id="WP_184313690.1">
    <property type="nucleotide sequence ID" value="NZ_JACHEN010000051.1"/>
</dbReference>
<dbReference type="InterPro" id="IPR007627">
    <property type="entry name" value="RNA_pol_sigma70_r2"/>
</dbReference>
<protein>
    <recommendedName>
        <fullName evidence="6">RNA polymerase sigma factor</fullName>
    </recommendedName>
</protein>
<dbReference type="SUPFAM" id="SSF88946">
    <property type="entry name" value="Sigma2 domain of RNA polymerase sigma factors"/>
    <property type="match status" value="1"/>
</dbReference>
<evidence type="ECO:0000256" key="6">
    <source>
        <dbReference type="RuleBase" id="RU000716"/>
    </source>
</evidence>
<dbReference type="PROSITE" id="PS01063">
    <property type="entry name" value="SIGMA70_ECF"/>
    <property type="match status" value="1"/>
</dbReference>
<reference evidence="9 10" key="1">
    <citation type="submission" date="2020-08" db="EMBL/GenBank/DDBJ databases">
        <title>Genomic Encyclopedia of Type Strains, Phase IV (KMG-IV): sequencing the most valuable type-strain genomes for metagenomic binning, comparative biology and taxonomic classification.</title>
        <authorList>
            <person name="Goeker M."/>
        </authorList>
    </citation>
    <scope>NUCLEOTIDE SEQUENCE [LARGE SCALE GENOMIC DNA]</scope>
    <source>
        <strain evidence="9 10">DSM 103526</strain>
    </source>
</reference>
<dbReference type="GO" id="GO:0006352">
    <property type="term" value="P:DNA-templated transcription initiation"/>
    <property type="evidence" value="ECO:0007669"/>
    <property type="project" value="InterPro"/>
</dbReference>
<evidence type="ECO:0000313" key="9">
    <source>
        <dbReference type="EMBL" id="MBB6218843.1"/>
    </source>
</evidence>
<evidence type="ECO:0000313" key="10">
    <source>
        <dbReference type="Proteomes" id="UP000579281"/>
    </source>
</evidence>
<keyword evidence="4 6" id="KW-0238">DNA-binding</keyword>
<evidence type="ECO:0000256" key="1">
    <source>
        <dbReference type="ARBA" id="ARBA00010641"/>
    </source>
</evidence>
<accession>A0A841KZV9</accession>
<keyword evidence="3 6" id="KW-0731">Sigma factor</keyword>